<reference evidence="11 12" key="1">
    <citation type="submission" date="2019-12" db="EMBL/GenBank/DDBJ databases">
        <authorList>
            <person name="Floudas D."/>
            <person name="Bentzer J."/>
            <person name="Ahren D."/>
            <person name="Johansson T."/>
            <person name="Persson P."/>
            <person name="Tunlid A."/>
        </authorList>
    </citation>
    <scope>NUCLEOTIDE SEQUENCE [LARGE SCALE GENOMIC DNA]</scope>
    <source>
        <strain evidence="11 12">CBS 102.39</strain>
    </source>
</reference>
<name>A0A8H4R3Z8_9AGAR</name>
<dbReference type="Pfam" id="PF00067">
    <property type="entry name" value="p450"/>
    <property type="match status" value="1"/>
</dbReference>
<organism evidence="11 12">
    <name type="scientific">Agrocybe pediades</name>
    <dbReference type="NCBI Taxonomy" id="84607"/>
    <lineage>
        <taxon>Eukaryota</taxon>
        <taxon>Fungi</taxon>
        <taxon>Dikarya</taxon>
        <taxon>Basidiomycota</taxon>
        <taxon>Agaricomycotina</taxon>
        <taxon>Agaricomycetes</taxon>
        <taxon>Agaricomycetidae</taxon>
        <taxon>Agaricales</taxon>
        <taxon>Agaricineae</taxon>
        <taxon>Strophariaceae</taxon>
        <taxon>Agrocybe</taxon>
    </lineage>
</organism>
<evidence type="ECO:0000256" key="6">
    <source>
        <dbReference type="ARBA" id="ARBA00023002"/>
    </source>
</evidence>
<feature type="binding site" description="axial binding residue" evidence="9">
    <location>
        <position position="465"/>
    </location>
    <ligand>
        <name>heme</name>
        <dbReference type="ChEBI" id="CHEBI:30413"/>
    </ligand>
    <ligandPart>
        <name>Fe</name>
        <dbReference type="ChEBI" id="CHEBI:18248"/>
    </ligandPart>
</feature>
<comment type="similarity">
    <text evidence="3 10">Belongs to the cytochrome P450 family.</text>
</comment>
<evidence type="ECO:0000256" key="3">
    <source>
        <dbReference type="ARBA" id="ARBA00010617"/>
    </source>
</evidence>
<keyword evidence="5 9" id="KW-0479">Metal-binding</keyword>
<dbReference type="PANTHER" id="PTHR46300:SF7">
    <property type="entry name" value="P450, PUTATIVE (EUROFUNG)-RELATED"/>
    <property type="match status" value="1"/>
</dbReference>
<dbReference type="PRINTS" id="PR00463">
    <property type="entry name" value="EP450I"/>
</dbReference>
<evidence type="ECO:0000313" key="12">
    <source>
        <dbReference type="Proteomes" id="UP000521872"/>
    </source>
</evidence>
<dbReference type="GO" id="GO:0004497">
    <property type="term" value="F:monooxygenase activity"/>
    <property type="evidence" value="ECO:0007669"/>
    <property type="project" value="UniProtKB-KW"/>
</dbReference>
<comment type="pathway">
    <text evidence="2">Secondary metabolite biosynthesis.</text>
</comment>
<dbReference type="AlphaFoldDB" id="A0A8H4R3Z8"/>
<accession>A0A8H4R3Z8</accession>
<sequence length="545" mass="61356">MLSLARYIADAIALLLSVLLFLAYRERRYRGSGQRRSKSHLPRPPSPAGKLPLVGHLLKMPTEFECETYHRWCQELTSDIIHLQVGSTSIVVLDSFEAATDLLEKRSSIYSGRPRMPMLNELMGWDFHFAFMDYGDTWQVEYSLSTLYKRLTHDNYHPAAADRMRPQLIKSARNILTRFLEAPDDVIANFRHLAGQTIMAITYGIQIQLENDLYVLTAEAAVSGLSTASVTGAFLVDYFPALKYVPTWFPGASFRRRAKEWRKLSERMVTTPYIATKKSIAKGGHPACTVLSNLQKLETQKDKAELGPYTEDVIQKVSGTMFTAATDTTVSTLSSFVLALVERPDIVRKAHAEIDKVVKPGHLPDFDDMNLLPYVTAIVKESLRWKEVLPGALTHMLKTDDEYRGYFIPAGTLVIPNAWAMLHDEKVYPDPFTFKPERFLKPDGSLDGSVRDPGHACWGFGRRICPGRYMAYSSVWITIATFLSVFDITSALDDDGNVIRPTYEYQSALMCLPKPFRCSIKPRSASAEELIRASAAQSAELVMDI</sequence>
<evidence type="ECO:0000256" key="10">
    <source>
        <dbReference type="RuleBase" id="RU000461"/>
    </source>
</evidence>
<evidence type="ECO:0000256" key="2">
    <source>
        <dbReference type="ARBA" id="ARBA00005179"/>
    </source>
</evidence>
<evidence type="ECO:0008006" key="13">
    <source>
        <dbReference type="Google" id="ProtNLM"/>
    </source>
</evidence>
<dbReference type="Gene3D" id="1.10.630.10">
    <property type="entry name" value="Cytochrome P450"/>
    <property type="match status" value="1"/>
</dbReference>
<keyword evidence="7 9" id="KW-0408">Iron</keyword>
<dbReference type="GO" id="GO:0020037">
    <property type="term" value="F:heme binding"/>
    <property type="evidence" value="ECO:0007669"/>
    <property type="project" value="InterPro"/>
</dbReference>
<dbReference type="InterPro" id="IPR036396">
    <property type="entry name" value="Cyt_P450_sf"/>
</dbReference>
<keyword evidence="8 10" id="KW-0503">Monooxygenase</keyword>
<dbReference type="InterPro" id="IPR050364">
    <property type="entry name" value="Cytochrome_P450_fung"/>
</dbReference>
<dbReference type="GO" id="GO:0016705">
    <property type="term" value="F:oxidoreductase activity, acting on paired donors, with incorporation or reduction of molecular oxygen"/>
    <property type="evidence" value="ECO:0007669"/>
    <property type="project" value="InterPro"/>
</dbReference>
<evidence type="ECO:0000256" key="4">
    <source>
        <dbReference type="ARBA" id="ARBA00022617"/>
    </source>
</evidence>
<dbReference type="InterPro" id="IPR002401">
    <property type="entry name" value="Cyt_P450_E_grp-I"/>
</dbReference>
<dbReference type="InterPro" id="IPR017972">
    <property type="entry name" value="Cyt_P450_CS"/>
</dbReference>
<dbReference type="Proteomes" id="UP000521872">
    <property type="component" value="Unassembled WGS sequence"/>
</dbReference>
<comment type="cofactor">
    <cofactor evidence="1 9">
        <name>heme</name>
        <dbReference type="ChEBI" id="CHEBI:30413"/>
    </cofactor>
</comment>
<dbReference type="PANTHER" id="PTHR46300">
    <property type="entry name" value="P450, PUTATIVE (EUROFUNG)-RELATED-RELATED"/>
    <property type="match status" value="1"/>
</dbReference>
<dbReference type="PROSITE" id="PS00086">
    <property type="entry name" value="CYTOCHROME_P450"/>
    <property type="match status" value="1"/>
</dbReference>
<evidence type="ECO:0000256" key="7">
    <source>
        <dbReference type="ARBA" id="ARBA00023004"/>
    </source>
</evidence>
<keyword evidence="6 10" id="KW-0560">Oxidoreductase</keyword>
<evidence type="ECO:0000256" key="9">
    <source>
        <dbReference type="PIRSR" id="PIRSR602401-1"/>
    </source>
</evidence>
<dbReference type="EMBL" id="JAACJL010000002">
    <property type="protein sequence ID" value="KAF4622478.1"/>
    <property type="molecule type" value="Genomic_DNA"/>
</dbReference>
<keyword evidence="4 9" id="KW-0349">Heme</keyword>
<dbReference type="GO" id="GO:0005506">
    <property type="term" value="F:iron ion binding"/>
    <property type="evidence" value="ECO:0007669"/>
    <property type="project" value="InterPro"/>
</dbReference>
<protein>
    <recommendedName>
        <fullName evidence="13">Cytochrome P450</fullName>
    </recommendedName>
</protein>
<evidence type="ECO:0000256" key="1">
    <source>
        <dbReference type="ARBA" id="ARBA00001971"/>
    </source>
</evidence>
<evidence type="ECO:0000256" key="5">
    <source>
        <dbReference type="ARBA" id="ARBA00022723"/>
    </source>
</evidence>
<dbReference type="SUPFAM" id="SSF48264">
    <property type="entry name" value="Cytochrome P450"/>
    <property type="match status" value="1"/>
</dbReference>
<evidence type="ECO:0000256" key="8">
    <source>
        <dbReference type="ARBA" id="ARBA00023033"/>
    </source>
</evidence>
<dbReference type="CDD" id="cd11065">
    <property type="entry name" value="CYP64-like"/>
    <property type="match status" value="1"/>
</dbReference>
<comment type="caution">
    <text evidence="11">The sequence shown here is derived from an EMBL/GenBank/DDBJ whole genome shotgun (WGS) entry which is preliminary data.</text>
</comment>
<dbReference type="InterPro" id="IPR001128">
    <property type="entry name" value="Cyt_P450"/>
</dbReference>
<keyword evidence="12" id="KW-1185">Reference proteome</keyword>
<gene>
    <name evidence="11" type="ORF">D9613_009415</name>
</gene>
<evidence type="ECO:0000313" key="11">
    <source>
        <dbReference type="EMBL" id="KAF4622478.1"/>
    </source>
</evidence>
<proteinExistence type="inferred from homology"/>